<keyword evidence="2" id="KW-0812">Transmembrane</keyword>
<sequence length="124" mass="11581">MAGRNWLAICAIGGGLLGGALGVALGDIFGGVAGGLMLGGVIGLAVRGKSPTSRQQGTGQPATGLHDPFPHHLGIGAAGLMAAHHTPASETSADATCAVDSGTSFDMGAGADCGGGGGDSGGGN</sequence>
<proteinExistence type="predicted"/>
<dbReference type="RefSeq" id="WP_013268396.1">
    <property type="nucleotide sequence ID" value="NC_014375.1"/>
</dbReference>
<name>D9QN92_BRESC</name>
<dbReference type="EMBL" id="CP002102">
    <property type="protein sequence ID" value="ADL00293.1"/>
    <property type="molecule type" value="Genomic_DNA"/>
</dbReference>
<evidence type="ECO:0000313" key="4">
    <source>
        <dbReference type="Proteomes" id="UP000002696"/>
    </source>
</evidence>
<dbReference type="HOGENOM" id="CLU_1999578_0_0_5"/>
<gene>
    <name evidence="3" type="ordered locus">Bresu_0980</name>
</gene>
<feature type="compositionally biased region" description="Polar residues" evidence="1">
    <location>
        <begin position="50"/>
        <end position="61"/>
    </location>
</feature>
<keyword evidence="4" id="KW-1185">Reference proteome</keyword>
<accession>D9QN92</accession>
<dbReference type="AlphaFoldDB" id="D9QN92"/>
<keyword evidence="2" id="KW-0472">Membrane</keyword>
<dbReference type="InParanoid" id="D9QN92"/>
<evidence type="ECO:0000256" key="2">
    <source>
        <dbReference type="SAM" id="Phobius"/>
    </source>
</evidence>
<evidence type="ECO:0000256" key="1">
    <source>
        <dbReference type="SAM" id="MobiDB-lite"/>
    </source>
</evidence>
<dbReference type="BioCyc" id="BSUB633149:G1GM8-980-MONOMER"/>
<feature type="region of interest" description="Disordered" evidence="1">
    <location>
        <begin position="49"/>
        <end position="68"/>
    </location>
</feature>
<evidence type="ECO:0000313" key="3">
    <source>
        <dbReference type="EMBL" id="ADL00293.1"/>
    </source>
</evidence>
<feature type="transmembrane region" description="Helical" evidence="2">
    <location>
        <begin position="28"/>
        <end position="46"/>
    </location>
</feature>
<organism evidence="3 4">
    <name type="scientific">Brevundimonas subvibrioides (strain ATCC 15264 / DSM 4735 / LMG 14903 / NBRC 16000 / CB 81)</name>
    <name type="common">Caulobacter subvibrioides</name>
    <dbReference type="NCBI Taxonomy" id="633149"/>
    <lineage>
        <taxon>Bacteria</taxon>
        <taxon>Pseudomonadati</taxon>
        <taxon>Pseudomonadota</taxon>
        <taxon>Alphaproteobacteria</taxon>
        <taxon>Caulobacterales</taxon>
        <taxon>Caulobacteraceae</taxon>
        <taxon>Brevundimonas</taxon>
    </lineage>
</organism>
<dbReference type="KEGG" id="bsb:Bresu_0980"/>
<reference evidence="4" key="1">
    <citation type="journal article" date="2011" name="J. Bacteriol.">
        <title>Genome sequences of eight morphologically diverse alphaproteobacteria.</title>
        <authorList>
            <consortium name="US DOE Joint Genome Institute"/>
            <person name="Brown P.J."/>
            <person name="Kysela D.T."/>
            <person name="Buechlein A."/>
            <person name="Hemmerich C."/>
            <person name="Brun Y.V."/>
        </authorList>
    </citation>
    <scope>NUCLEOTIDE SEQUENCE [LARGE SCALE GENOMIC DNA]</scope>
    <source>
        <strain evidence="4">ATCC 15264 / DSM 4735 / LMG 14903 / NBRC 16000 / CB 81</strain>
    </source>
</reference>
<dbReference type="Proteomes" id="UP000002696">
    <property type="component" value="Chromosome"/>
</dbReference>
<protein>
    <submittedName>
        <fullName evidence="3">Uncharacterized protein</fullName>
    </submittedName>
</protein>
<keyword evidence="2" id="KW-1133">Transmembrane helix</keyword>